<proteinExistence type="predicted"/>
<dbReference type="InterPro" id="IPR038444">
    <property type="entry name" value="DUF465_sf"/>
</dbReference>
<dbReference type="AlphaFoldDB" id="A0A553H2Y1"/>
<protein>
    <submittedName>
        <fullName evidence="1">DUF465 domain-containing protein</fullName>
    </submittedName>
</protein>
<reference evidence="1 2" key="1">
    <citation type="submission" date="2019-07" db="EMBL/GenBank/DDBJ databases">
        <title>Pseudomonas mangiferae sp. nov., isolated from bark of mango tree in Thailand.</title>
        <authorList>
            <person name="Srisuk N."/>
            <person name="Anurat P."/>
        </authorList>
    </citation>
    <scope>NUCLEOTIDE SEQUENCE [LARGE SCALE GENOMIC DNA]</scope>
    <source>
        <strain evidence="1 2">DMKU_BBB3-04</strain>
    </source>
</reference>
<keyword evidence="2" id="KW-1185">Reference proteome</keyword>
<organism evidence="1 2">
    <name type="scientific">Pseudomonas mangiferae</name>
    <dbReference type="NCBI Taxonomy" id="2593654"/>
    <lineage>
        <taxon>Bacteria</taxon>
        <taxon>Pseudomonadati</taxon>
        <taxon>Pseudomonadota</taxon>
        <taxon>Gammaproteobacteria</taxon>
        <taxon>Pseudomonadales</taxon>
        <taxon>Pseudomonadaceae</taxon>
        <taxon>Pseudomonas</taxon>
    </lineage>
</organism>
<comment type="caution">
    <text evidence="1">The sequence shown here is derived from an EMBL/GenBank/DDBJ whole genome shotgun (WGS) entry which is preliminary data.</text>
</comment>
<gene>
    <name evidence="1" type="ORF">FM069_02615</name>
</gene>
<dbReference type="EMBL" id="VJOY01000002">
    <property type="protein sequence ID" value="TRX76100.1"/>
    <property type="molecule type" value="Genomic_DNA"/>
</dbReference>
<dbReference type="InterPro" id="IPR007420">
    <property type="entry name" value="DUF465"/>
</dbReference>
<evidence type="ECO:0000313" key="2">
    <source>
        <dbReference type="Proteomes" id="UP000315235"/>
    </source>
</evidence>
<dbReference type="Gene3D" id="6.10.280.50">
    <property type="match status" value="1"/>
</dbReference>
<dbReference type="Proteomes" id="UP000315235">
    <property type="component" value="Unassembled WGS sequence"/>
</dbReference>
<accession>A0A553H2Y1</accession>
<dbReference type="OrthoDB" id="1263265at2"/>
<sequence>MHVEHHPLVQDFPELRAELHALRQGDAGFARLAEEYEALDKRICRIEDGVENLNDDALGILKQQRVVLKDQVARQLKRSVGQCCGCGGGCRN</sequence>
<dbReference type="RefSeq" id="WP_143486728.1">
    <property type="nucleotide sequence ID" value="NZ_VJOY01000002.1"/>
</dbReference>
<name>A0A553H2Y1_9PSED</name>
<dbReference type="Pfam" id="PF04325">
    <property type="entry name" value="DUF465"/>
    <property type="match status" value="1"/>
</dbReference>
<evidence type="ECO:0000313" key="1">
    <source>
        <dbReference type="EMBL" id="TRX76100.1"/>
    </source>
</evidence>